<evidence type="ECO:0000256" key="3">
    <source>
        <dbReference type="PIRNR" id="PIRNR006221"/>
    </source>
</evidence>
<evidence type="ECO:0000256" key="1">
    <source>
        <dbReference type="ARBA" id="ARBA00011961"/>
    </source>
</evidence>
<dbReference type="Proteomes" id="UP000700596">
    <property type="component" value="Unassembled WGS sequence"/>
</dbReference>
<comment type="similarity">
    <text evidence="3">Belongs to the fructosamine kinase family.</text>
</comment>
<dbReference type="InterPro" id="IPR011009">
    <property type="entry name" value="Kinase-like_dom_sf"/>
</dbReference>
<dbReference type="EC" id="2.7.1.172" evidence="1"/>
<organism evidence="4 5">
    <name type="scientific">Dendryphion nanum</name>
    <dbReference type="NCBI Taxonomy" id="256645"/>
    <lineage>
        <taxon>Eukaryota</taxon>
        <taxon>Fungi</taxon>
        <taxon>Dikarya</taxon>
        <taxon>Ascomycota</taxon>
        <taxon>Pezizomycotina</taxon>
        <taxon>Dothideomycetes</taxon>
        <taxon>Pleosporomycetidae</taxon>
        <taxon>Pleosporales</taxon>
        <taxon>Torulaceae</taxon>
        <taxon>Dendryphion</taxon>
    </lineage>
</organism>
<keyword evidence="3" id="KW-0808">Transferase</keyword>
<proteinExistence type="inferred from homology"/>
<dbReference type="GO" id="GO:0102193">
    <property type="term" value="F:protein-ribulosamine 3-kinase activity"/>
    <property type="evidence" value="ECO:0007669"/>
    <property type="project" value="UniProtKB-EC"/>
</dbReference>
<evidence type="ECO:0000313" key="5">
    <source>
        <dbReference type="Proteomes" id="UP000700596"/>
    </source>
</evidence>
<dbReference type="SUPFAM" id="SSF56112">
    <property type="entry name" value="Protein kinase-like (PK-like)"/>
    <property type="match status" value="1"/>
</dbReference>
<dbReference type="AlphaFoldDB" id="A0A9P9DDC9"/>
<dbReference type="Gene3D" id="3.90.1200.10">
    <property type="match status" value="1"/>
</dbReference>
<dbReference type="GO" id="GO:0016301">
    <property type="term" value="F:kinase activity"/>
    <property type="evidence" value="ECO:0007669"/>
    <property type="project" value="UniProtKB-UniRule"/>
</dbReference>
<keyword evidence="5" id="KW-1185">Reference proteome</keyword>
<gene>
    <name evidence="4" type="ORF">B0J11DRAFT_537899</name>
</gene>
<dbReference type="OrthoDB" id="5772781at2759"/>
<comment type="catalytic activity">
    <reaction evidence="2">
        <text>N(6)-D-ribulosyl-L-lysyl-[protein] + ATP = N(6)-(3-O-phospho-D-ribulosyl)-L-lysyl-[protein] + ADP + H(+)</text>
        <dbReference type="Rhea" id="RHEA:48432"/>
        <dbReference type="Rhea" id="RHEA-COMP:12103"/>
        <dbReference type="Rhea" id="RHEA-COMP:12104"/>
        <dbReference type="ChEBI" id="CHEBI:15378"/>
        <dbReference type="ChEBI" id="CHEBI:30616"/>
        <dbReference type="ChEBI" id="CHEBI:90418"/>
        <dbReference type="ChEBI" id="CHEBI:90420"/>
        <dbReference type="ChEBI" id="CHEBI:456216"/>
        <dbReference type="EC" id="2.7.1.172"/>
    </reaction>
    <physiologicalReaction direction="left-to-right" evidence="2">
        <dbReference type="Rhea" id="RHEA:48433"/>
    </physiologicalReaction>
</comment>
<dbReference type="PANTHER" id="PTHR12149:SF8">
    <property type="entry name" value="PROTEIN-RIBULOSAMINE 3-KINASE"/>
    <property type="match status" value="1"/>
</dbReference>
<evidence type="ECO:0000256" key="2">
    <source>
        <dbReference type="ARBA" id="ARBA00048655"/>
    </source>
</evidence>
<accession>A0A9P9DDC9</accession>
<dbReference type="PIRSF" id="PIRSF006221">
    <property type="entry name" value="Ketosamine-3-kinase"/>
    <property type="match status" value="1"/>
</dbReference>
<dbReference type="EMBL" id="JAGMWT010000014">
    <property type="protein sequence ID" value="KAH7116932.1"/>
    <property type="molecule type" value="Genomic_DNA"/>
</dbReference>
<dbReference type="Pfam" id="PF03881">
    <property type="entry name" value="Fructosamin_kin"/>
    <property type="match status" value="1"/>
</dbReference>
<dbReference type="InterPro" id="IPR016477">
    <property type="entry name" value="Fructo-/Ketosamine-3-kinase"/>
</dbReference>
<protein>
    <recommendedName>
        <fullName evidence="1">protein-ribulosamine 3-kinase</fullName>
        <ecNumber evidence="1">2.7.1.172</ecNumber>
    </recommendedName>
</protein>
<evidence type="ECO:0000313" key="4">
    <source>
        <dbReference type="EMBL" id="KAH7116932.1"/>
    </source>
</evidence>
<dbReference type="PANTHER" id="PTHR12149">
    <property type="entry name" value="FRUCTOSAMINE 3 KINASE-RELATED PROTEIN"/>
    <property type="match status" value="1"/>
</dbReference>
<reference evidence="4" key="1">
    <citation type="journal article" date="2021" name="Nat. Commun.">
        <title>Genetic determinants of endophytism in the Arabidopsis root mycobiome.</title>
        <authorList>
            <person name="Mesny F."/>
            <person name="Miyauchi S."/>
            <person name="Thiergart T."/>
            <person name="Pickel B."/>
            <person name="Atanasova L."/>
            <person name="Karlsson M."/>
            <person name="Huettel B."/>
            <person name="Barry K.W."/>
            <person name="Haridas S."/>
            <person name="Chen C."/>
            <person name="Bauer D."/>
            <person name="Andreopoulos W."/>
            <person name="Pangilinan J."/>
            <person name="LaButti K."/>
            <person name="Riley R."/>
            <person name="Lipzen A."/>
            <person name="Clum A."/>
            <person name="Drula E."/>
            <person name="Henrissat B."/>
            <person name="Kohler A."/>
            <person name="Grigoriev I.V."/>
            <person name="Martin F.M."/>
            <person name="Hacquard S."/>
        </authorList>
    </citation>
    <scope>NUCLEOTIDE SEQUENCE</scope>
    <source>
        <strain evidence="4">MPI-CAGE-CH-0243</strain>
    </source>
</reference>
<comment type="caution">
    <text evidence="4">The sequence shown here is derived from an EMBL/GenBank/DDBJ whole genome shotgun (WGS) entry which is preliminary data.</text>
</comment>
<sequence>MYFLKLLTRGERGRIMVHGEYESLKAIHAVSPELAPEPYAYGSFESGRLKTHFLLTQFRPIGQQPPAPVAFTKLLADLHRRSQSPTGRFGFHTTISHVTLPQITDVWEESWAVLYQRQFAHMVELDEERNGILTSFQRLARFTIDKVIPRLLEPLQSHGRSIKPCLVHGDLWDENTSTDISTGAPFIFDACSFYAHNELDLGNWRSLRHRLSRREYVESYKHFFPPSEPVQEWDDRNRLYSLRYELTYMIIMPGRYAGQRQCIEDSMLFLCQKYFPDEVLTAGLKDATSPELAECMKHP</sequence>
<keyword evidence="3" id="KW-0418">Kinase</keyword>
<name>A0A9P9DDC9_9PLEO</name>